<dbReference type="Proteomes" id="UP000051647">
    <property type="component" value="Unassembled WGS sequence"/>
</dbReference>
<protein>
    <submittedName>
        <fullName evidence="7">D-isomer specific 2-hydroxyacid dehydrogenase NAD-binding protein</fullName>
    </submittedName>
</protein>
<keyword evidence="8" id="KW-1185">Reference proteome</keyword>
<dbReference type="OrthoDB" id="9805416at2"/>
<comment type="caution">
    <text evidence="7">The sequence shown here is derived from an EMBL/GenBank/DDBJ whole genome shotgun (WGS) entry which is preliminary data.</text>
</comment>
<dbReference type="InterPro" id="IPR006140">
    <property type="entry name" value="D-isomer_DH_NAD-bd"/>
</dbReference>
<dbReference type="PANTHER" id="PTHR43333:SF1">
    <property type="entry name" value="D-ISOMER SPECIFIC 2-HYDROXYACID DEHYDROGENASE NAD-BINDING DOMAIN-CONTAINING PROTEIN"/>
    <property type="match status" value="1"/>
</dbReference>
<name>A0A0R1SJZ1_9LACO</name>
<dbReference type="SUPFAM" id="SSF52283">
    <property type="entry name" value="Formate/glycerate dehydrogenase catalytic domain-like"/>
    <property type="match status" value="1"/>
</dbReference>
<evidence type="ECO:0000256" key="1">
    <source>
        <dbReference type="ARBA" id="ARBA00005854"/>
    </source>
</evidence>
<dbReference type="Pfam" id="PF02826">
    <property type="entry name" value="2-Hacid_dh_C"/>
    <property type="match status" value="1"/>
</dbReference>
<dbReference type="AlphaFoldDB" id="A0A0R1SJZ1"/>
<dbReference type="PANTHER" id="PTHR43333">
    <property type="entry name" value="2-HACID_DH_C DOMAIN-CONTAINING PROTEIN"/>
    <property type="match status" value="1"/>
</dbReference>
<feature type="domain" description="D-isomer specific 2-hydroxyacid dehydrogenase catalytic" evidence="5">
    <location>
        <begin position="13"/>
        <end position="308"/>
    </location>
</feature>
<evidence type="ECO:0000313" key="7">
    <source>
        <dbReference type="EMBL" id="KRL67050.1"/>
    </source>
</evidence>
<dbReference type="eggNOG" id="COG0111">
    <property type="taxonomic scope" value="Bacteria"/>
</dbReference>
<evidence type="ECO:0000256" key="3">
    <source>
        <dbReference type="ARBA" id="ARBA00023027"/>
    </source>
</evidence>
<dbReference type="GO" id="GO:0051287">
    <property type="term" value="F:NAD binding"/>
    <property type="evidence" value="ECO:0007669"/>
    <property type="project" value="InterPro"/>
</dbReference>
<keyword evidence="3" id="KW-0520">NAD</keyword>
<sequence length="315" mass="35105">MKILSFIDLTEQQQREIRELSNDLTLEVVSPKKATKKDLTEVDAIYGWSSRLEDHAVANGHLKWIQTIRAGVDALPLDDLKKENIVVTSGSGANAINIAEQTLGYMLMYVRKLNLTMRDQDQSLWKVDEPYDEVYGKTVLIVGAGNIGSILGRYCKALGMKTIGIRRTAKPTESMDEMMSMDQLDQAVGKVDFVVNILPDTKATEKIFDQNIFEQMTKSSVYINIGRGKSTDTSALIEALQNKEIAGAALDVVEPEPLPADNPLWKMDNVIITPHTAGRSVKYSERAFVIFKKNLKSLLENGEVVENVVDLNHGY</sequence>
<dbReference type="Gene3D" id="3.40.50.720">
    <property type="entry name" value="NAD(P)-binding Rossmann-like Domain"/>
    <property type="match status" value="2"/>
</dbReference>
<dbReference type="PATRIC" id="fig|1423815.3.peg.2225"/>
<dbReference type="Pfam" id="PF00389">
    <property type="entry name" value="2-Hacid_dh"/>
    <property type="match status" value="1"/>
</dbReference>
<proteinExistence type="inferred from homology"/>
<evidence type="ECO:0000259" key="5">
    <source>
        <dbReference type="Pfam" id="PF00389"/>
    </source>
</evidence>
<keyword evidence="2 4" id="KW-0560">Oxidoreductase</keyword>
<evidence type="ECO:0000259" key="6">
    <source>
        <dbReference type="Pfam" id="PF02826"/>
    </source>
</evidence>
<evidence type="ECO:0000313" key="8">
    <source>
        <dbReference type="Proteomes" id="UP000051647"/>
    </source>
</evidence>
<evidence type="ECO:0000256" key="4">
    <source>
        <dbReference type="RuleBase" id="RU003719"/>
    </source>
</evidence>
<reference evidence="7 8" key="1">
    <citation type="journal article" date="2015" name="Genome Announc.">
        <title>Expanding the biotechnology potential of lactobacilli through comparative genomics of 213 strains and associated genera.</title>
        <authorList>
            <person name="Sun Z."/>
            <person name="Harris H.M."/>
            <person name="McCann A."/>
            <person name="Guo C."/>
            <person name="Argimon S."/>
            <person name="Zhang W."/>
            <person name="Yang X."/>
            <person name="Jeffery I.B."/>
            <person name="Cooney J.C."/>
            <person name="Kagawa T.F."/>
            <person name="Liu W."/>
            <person name="Song Y."/>
            <person name="Salvetti E."/>
            <person name="Wrobel A."/>
            <person name="Rasinkangas P."/>
            <person name="Parkhill J."/>
            <person name="Rea M.C."/>
            <person name="O'Sullivan O."/>
            <person name="Ritari J."/>
            <person name="Douillard F.P."/>
            <person name="Paul Ross R."/>
            <person name="Yang R."/>
            <person name="Briner A.E."/>
            <person name="Felis G.E."/>
            <person name="de Vos W.M."/>
            <person name="Barrangou R."/>
            <person name="Klaenhammer T.R."/>
            <person name="Caufield P.W."/>
            <person name="Cui Y."/>
            <person name="Zhang H."/>
            <person name="O'Toole P.W."/>
        </authorList>
    </citation>
    <scope>NUCLEOTIDE SEQUENCE [LARGE SCALE GENOMIC DNA]</scope>
    <source>
        <strain evidence="7 8">DSM 14857</strain>
    </source>
</reference>
<dbReference type="InterPro" id="IPR006139">
    <property type="entry name" value="D-isomer_2_OHA_DH_cat_dom"/>
</dbReference>
<accession>A0A0R1SJZ1</accession>
<dbReference type="STRING" id="1423815.FC27_GL002170"/>
<organism evidence="7 8">
    <name type="scientific">Companilactobacillus versmoldensis DSM 14857 = KCTC 3814</name>
    <dbReference type="NCBI Taxonomy" id="1423815"/>
    <lineage>
        <taxon>Bacteria</taxon>
        <taxon>Bacillati</taxon>
        <taxon>Bacillota</taxon>
        <taxon>Bacilli</taxon>
        <taxon>Lactobacillales</taxon>
        <taxon>Lactobacillaceae</taxon>
        <taxon>Companilactobacillus</taxon>
    </lineage>
</organism>
<dbReference type="EMBL" id="AZFA01000008">
    <property type="protein sequence ID" value="KRL67050.1"/>
    <property type="molecule type" value="Genomic_DNA"/>
</dbReference>
<dbReference type="RefSeq" id="WP_010625165.1">
    <property type="nucleotide sequence ID" value="NZ_AZFA01000008.1"/>
</dbReference>
<dbReference type="CDD" id="cd05300">
    <property type="entry name" value="2-Hacid_dh_1"/>
    <property type="match status" value="1"/>
</dbReference>
<dbReference type="GO" id="GO:0016616">
    <property type="term" value="F:oxidoreductase activity, acting on the CH-OH group of donors, NAD or NADP as acceptor"/>
    <property type="evidence" value="ECO:0007669"/>
    <property type="project" value="InterPro"/>
</dbReference>
<gene>
    <name evidence="7" type="ORF">FC27_GL002170</name>
</gene>
<evidence type="ECO:0000256" key="2">
    <source>
        <dbReference type="ARBA" id="ARBA00023002"/>
    </source>
</evidence>
<dbReference type="InterPro" id="IPR036291">
    <property type="entry name" value="NAD(P)-bd_dom_sf"/>
</dbReference>
<feature type="domain" description="D-isomer specific 2-hydroxyacid dehydrogenase NAD-binding" evidence="6">
    <location>
        <begin position="103"/>
        <end position="277"/>
    </location>
</feature>
<comment type="similarity">
    <text evidence="1 4">Belongs to the D-isomer specific 2-hydroxyacid dehydrogenase family.</text>
</comment>
<dbReference type="SUPFAM" id="SSF51735">
    <property type="entry name" value="NAD(P)-binding Rossmann-fold domains"/>
    <property type="match status" value="1"/>
</dbReference>